<evidence type="ECO:0000256" key="2">
    <source>
        <dbReference type="ARBA" id="ARBA00023015"/>
    </source>
</evidence>
<comment type="subcellular location">
    <subcellularLocation>
        <location evidence="1">Nucleus</location>
    </subcellularLocation>
</comment>
<dbReference type="InterPro" id="IPR007219">
    <property type="entry name" value="XnlR_reg_dom"/>
</dbReference>
<dbReference type="AlphaFoldDB" id="A0A8H6E0K1"/>
<reference evidence="7 8" key="1">
    <citation type="submission" date="2019-04" db="EMBL/GenBank/DDBJ databases">
        <title>Aspergillus burnettii sp. nov., novel species from soil in southeast Queensland.</title>
        <authorList>
            <person name="Gilchrist C.L.M."/>
            <person name="Pitt J.I."/>
            <person name="Lange L."/>
            <person name="Lacey H.J."/>
            <person name="Vuong D."/>
            <person name="Midgley D.J."/>
            <person name="Greenfield P."/>
            <person name="Bradbury M."/>
            <person name="Lacey E."/>
            <person name="Busk P.K."/>
            <person name="Pilgaard B."/>
            <person name="Chooi Y.H."/>
            <person name="Piggott A.M."/>
        </authorList>
    </citation>
    <scope>NUCLEOTIDE SEQUENCE [LARGE SCALE GENOMIC DNA]</scope>
    <source>
        <strain evidence="7 8">FRR 5400</strain>
    </source>
</reference>
<keyword evidence="3" id="KW-0804">Transcription</keyword>
<protein>
    <recommendedName>
        <fullName evidence="6">Xylanolytic transcriptional activator regulatory domain-containing protein</fullName>
    </recommendedName>
</protein>
<keyword evidence="8" id="KW-1185">Reference proteome</keyword>
<accession>A0A8H6E0K1</accession>
<organism evidence="7 8">
    <name type="scientific">Petromyces alliaceus</name>
    <name type="common">Aspergillus alliaceus</name>
    <dbReference type="NCBI Taxonomy" id="209559"/>
    <lineage>
        <taxon>Eukaryota</taxon>
        <taxon>Fungi</taxon>
        <taxon>Dikarya</taxon>
        <taxon>Ascomycota</taxon>
        <taxon>Pezizomycotina</taxon>
        <taxon>Eurotiomycetes</taxon>
        <taxon>Eurotiomycetidae</taxon>
        <taxon>Eurotiales</taxon>
        <taxon>Aspergillaceae</taxon>
        <taxon>Aspergillus</taxon>
        <taxon>Aspergillus subgen. Circumdati</taxon>
    </lineage>
</organism>
<dbReference type="CDD" id="cd12148">
    <property type="entry name" value="fungal_TF_MHR"/>
    <property type="match status" value="1"/>
</dbReference>
<dbReference type="Proteomes" id="UP000541154">
    <property type="component" value="Unassembled WGS sequence"/>
</dbReference>
<feature type="compositionally biased region" description="Basic and acidic residues" evidence="5">
    <location>
        <begin position="1"/>
        <end position="10"/>
    </location>
</feature>
<dbReference type="EMBL" id="SPNV01000482">
    <property type="protein sequence ID" value="KAF5855196.1"/>
    <property type="molecule type" value="Genomic_DNA"/>
</dbReference>
<dbReference type="GO" id="GO:0005634">
    <property type="term" value="C:nucleus"/>
    <property type="evidence" value="ECO:0007669"/>
    <property type="project" value="UniProtKB-SubCell"/>
</dbReference>
<keyword evidence="4" id="KW-0539">Nucleus</keyword>
<evidence type="ECO:0000313" key="8">
    <source>
        <dbReference type="Proteomes" id="UP000541154"/>
    </source>
</evidence>
<dbReference type="GO" id="GO:0003677">
    <property type="term" value="F:DNA binding"/>
    <property type="evidence" value="ECO:0007669"/>
    <property type="project" value="InterPro"/>
</dbReference>
<dbReference type="InterPro" id="IPR050613">
    <property type="entry name" value="Sec_Metabolite_Reg"/>
</dbReference>
<feature type="region of interest" description="Disordered" evidence="5">
    <location>
        <begin position="503"/>
        <end position="550"/>
    </location>
</feature>
<name>A0A8H6E0K1_PETAA</name>
<feature type="region of interest" description="Disordered" evidence="5">
    <location>
        <begin position="255"/>
        <end position="274"/>
    </location>
</feature>
<feature type="domain" description="Xylanolytic transcriptional activator regulatory" evidence="6">
    <location>
        <begin position="191"/>
        <end position="264"/>
    </location>
</feature>
<dbReference type="GO" id="GO:0006351">
    <property type="term" value="P:DNA-templated transcription"/>
    <property type="evidence" value="ECO:0007669"/>
    <property type="project" value="InterPro"/>
</dbReference>
<evidence type="ECO:0000256" key="1">
    <source>
        <dbReference type="ARBA" id="ARBA00004123"/>
    </source>
</evidence>
<dbReference type="SMART" id="SM00906">
    <property type="entry name" value="Fungal_trans"/>
    <property type="match status" value="1"/>
</dbReference>
<dbReference type="GO" id="GO:0008270">
    <property type="term" value="F:zinc ion binding"/>
    <property type="evidence" value="ECO:0007669"/>
    <property type="project" value="InterPro"/>
</dbReference>
<feature type="region of interest" description="Disordered" evidence="5">
    <location>
        <begin position="1"/>
        <end position="26"/>
    </location>
</feature>
<evidence type="ECO:0000256" key="5">
    <source>
        <dbReference type="SAM" id="MobiDB-lite"/>
    </source>
</evidence>
<keyword evidence="2" id="KW-0805">Transcription regulation</keyword>
<evidence type="ECO:0000259" key="6">
    <source>
        <dbReference type="SMART" id="SM00906"/>
    </source>
</evidence>
<evidence type="ECO:0000313" key="7">
    <source>
        <dbReference type="EMBL" id="KAF5855196.1"/>
    </source>
</evidence>
<evidence type="ECO:0000256" key="3">
    <source>
        <dbReference type="ARBA" id="ARBA00023163"/>
    </source>
</evidence>
<comment type="caution">
    <text evidence="7">The sequence shown here is derived from an EMBL/GenBank/DDBJ whole genome shotgun (WGS) entry which is preliminary data.</text>
</comment>
<evidence type="ECO:0000256" key="4">
    <source>
        <dbReference type="ARBA" id="ARBA00023242"/>
    </source>
</evidence>
<sequence>MADSNDHRVEVVVQESRNNQTPKVPSCVLPQAEDMLRDMSDHGSDQEVDNETSLILGGTVKKDLSVLHPSPLHIFKLWQTFLDNINPLTKILHGPTIQQQILKASDSLHTISTEFETLLFSIYCISLVSLREEDVQNTYGECKTTLLSRYRRAARSSFAKAGILRTSKIVVLQAFILYLLAIRESSDPHSVWSLCGLAVRMAQRIGLHRDGSELGLSPFETEMRRRLWRQLSILDVTTAQSSGITSQLSYLSADVRPPSNVNDSELDPRMTDTPRGHDGATEMIFVLARNEFGEWMRRWSKADGGAHRGRGFLTSSSLSLEKKDKAIDELNDLYQMKFLQYCDKTIPLHYMAARLMRAIVCQMRFTAHHPRQYGETDRLSLPVRGHIFSTCLHIIESFEDCHSNELIQRFLWHVDNHIPWDALIYMLHELRTRIDEGETKRSWVLIDRVYSRHYEQMRNRPKSALHTAMHALILKAWKAHTEERARFKRSVLPYPHIISVLAENSERGTSSHRSGLTPGPEPGESAVGSPREQSTHGIPPDGTEVIDPSFELDQYNHSPLDWSQWDDLLDQFQQDFTNSELFTTDAS</sequence>
<dbReference type="PANTHER" id="PTHR31001">
    <property type="entry name" value="UNCHARACTERIZED TRANSCRIPTIONAL REGULATORY PROTEIN"/>
    <property type="match status" value="1"/>
</dbReference>
<dbReference type="PANTHER" id="PTHR31001:SF85">
    <property type="entry name" value="ZN(II)2CYS6 TRANSCRIPTION FACTOR (EUROFUNG)"/>
    <property type="match status" value="1"/>
</dbReference>
<proteinExistence type="predicted"/>
<dbReference type="Pfam" id="PF04082">
    <property type="entry name" value="Fungal_trans"/>
    <property type="match status" value="1"/>
</dbReference>
<gene>
    <name evidence="7" type="ORF">ETB97_009739</name>
</gene>